<comment type="function">
    <text evidence="3">Required for rescue of stalled ribosomes mediated by trans-translation. Binds to transfer-messenger RNA (tmRNA), required for stable association of tmRNA with ribosomes. tmRNA and SmpB together mimic tRNA shape, replacing the anticodon stem-loop with SmpB. tmRNA is encoded by the ssrA gene; the 2 termini fold to resemble tRNA(Ala) and it encodes a 'tag peptide', a short internal open reading frame. During trans-translation Ala-aminoacylated tmRNA acts like a tRNA, entering the A-site of stalled ribosomes, displacing the stalled mRNA. The ribosome then switches to translate the ORF on the tmRNA; the nascent peptide is terminated with the 'tag peptide' encoded by the tmRNA and targeted for degradation. The ribosome is freed to recommence translation, which seems to be the essential function of trans-translation.</text>
</comment>
<dbReference type="HOGENOM" id="CLU_108953_2_1_11"/>
<protein>
    <recommendedName>
        <fullName evidence="3">SsrA-binding protein</fullName>
    </recommendedName>
    <alternativeName>
        <fullName evidence="3">Small protein B</fullName>
    </alternativeName>
</protein>
<dbReference type="GO" id="GO:0070930">
    <property type="term" value="P:trans-translation-dependent protein tagging"/>
    <property type="evidence" value="ECO:0007669"/>
    <property type="project" value="TreeGrafter"/>
</dbReference>
<dbReference type="InterPro" id="IPR023620">
    <property type="entry name" value="SmpB"/>
</dbReference>
<evidence type="ECO:0000256" key="1">
    <source>
        <dbReference type="ARBA" id="ARBA00022490"/>
    </source>
</evidence>
<dbReference type="InterPro" id="IPR000037">
    <property type="entry name" value="SsrA-bd_prot"/>
</dbReference>
<evidence type="ECO:0000256" key="4">
    <source>
        <dbReference type="SAM" id="MobiDB-lite"/>
    </source>
</evidence>
<keyword evidence="1 3" id="KW-0963">Cytoplasm</keyword>
<dbReference type="Proteomes" id="UP000002255">
    <property type="component" value="Chromosome"/>
</dbReference>
<comment type="subcellular location">
    <subcellularLocation>
        <location evidence="3">Cytoplasm</location>
    </subcellularLocation>
    <text evidence="3">The tmRNA-SmpB complex associates with stalled 70S ribosomes.</text>
</comment>
<evidence type="ECO:0000313" key="5">
    <source>
        <dbReference type="EMBL" id="ACZ30069.1"/>
    </source>
</evidence>
<dbReference type="CDD" id="cd09294">
    <property type="entry name" value="SmpB"/>
    <property type="match status" value="1"/>
</dbReference>
<dbReference type="NCBIfam" id="TIGR00086">
    <property type="entry name" value="smpB"/>
    <property type="match status" value="1"/>
</dbReference>
<dbReference type="GO" id="GO:0005829">
    <property type="term" value="C:cytosol"/>
    <property type="evidence" value="ECO:0007669"/>
    <property type="project" value="TreeGrafter"/>
</dbReference>
<reference evidence="6" key="1">
    <citation type="submission" date="2009-11" db="EMBL/GenBank/DDBJ databases">
        <title>The complete chromosome of Xylanimonas cellulosilytica DSM 15894.</title>
        <authorList>
            <consortium name="US DOE Joint Genome Institute (JGI-PGF)"/>
            <person name="Lucas S."/>
            <person name="Copeland A."/>
            <person name="Lapidus A."/>
            <person name="Glavina del Rio T."/>
            <person name="Dalin E."/>
            <person name="Tice H."/>
            <person name="Bruce D."/>
            <person name="Goodwin L."/>
            <person name="Pitluck S."/>
            <person name="Kyrpides N."/>
            <person name="Mavromatis K."/>
            <person name="Ivanova N."/>
            <person name="Mikhailova N."/>
            <person name="Foster B."/>
            <person name="Clum A."/>
            <person name="Brettin T."/>
            <person name="Detter J.C."/>
            <person name="Han C."/>
            <person name="Larimer F."/>
            <person name="Land M."/>
            <person name="Hauser L."/>
            <person name="Markowitz V."/>
            <person name="Cheng J.F."/>
            <person name="Hugenholtz P."/>
            <person name="Woyke T."/>
            <person name="Wu D."/>
            <person name="Gehrich-Schroeter G."/>
            <person name="Schneider S."/>
            <person name="Pukall S.R."/>
            <person name="Klenk H.P."/>
            <person name="Eisen J.A."/>
        </authorList>
    </citation>
    <scope>NUCLEOTIDE SEQUENCE [LARGE SCALE GENOMIC DNA]</scope>
    <source>
        <strain evidence="6">DSM 15894 / CECT 5975 / LMG 20990 / XIL07</strain>
    </source>
</reference>
<accession>D1BYZ4</accession>
<dbReference type="OrthoDB" id="9805462at2"/>
<organism evidence="5 6">
    <name type="scientific">Xylanimonas cellulosilytica (strain DSM 15894 / JCM 12276 / CECT 5975 / KCTC 9989 / LMG 20990 / NBRC 107835 / XIL07)</name>
    <dbReference type="NCBI Taxonomy" id="446471"/>
    <lineage>
        <taxon>Bacteria</taxon>
        <taxon>Bacillati</taxon>
        <taxon>Actinomycetota</taxon>
        <taxon>Actinomycetes</taxon>
        <taxon>Micrococcales</taxon>
        <taxon>Promicromonosporaceae</taxon>
        <taxon>Xylanimonas</taxon>
    </lineage>
</organism>
<dbReference type="PROSITE" id="PS01317">
    <property type="entry name" value="SSRP"/>
    <property type="match status" value="1"/>
</dbReference>
<dbReference type="EMBL" id="CP001821">
    <property type="protein sequence ID" value="ACZ30069.1"/>
    <property type="molecule type" value="Genomic_DNA"/>
</dbReference>
<sequence>MAKGAPKQVAEAWAKPKAKAADKGPVRTVVANNKKARHDYVIEDVLEAGIVLSGTEVKALRMGRASLVDGFVLIDRGEAWLEGVHIPEYFQGTWNNHAPRRKRKLLLHKDEIVRLSHKVQEKGHTIVPLSLYFLDGRAKVEIALARGKKEYDKRQTLREQQDKREAQRAMRQRELLT</sequence>
<dbReference type="Gene3D" id="2.40.280.10">
    <property type="match status" value="1"/>
</dbReference>
<dbReference type="STRING" id="446471.Xcel_1038"/>
<keyword evidence="6" id="KW-1185">Reference proteome</keyword>
<name>D1BYZ4_XYLCX</name>
<dbReference type="GO" id="GO:0070929">
    <property type="term" value="P:trans-translation"/>
    <property type="evidence" value="ECO:0007669"/>
    <property type="project" value="UniProtKB-UniRule"/>
</dbReference>
<evidence type="ECO:0000313" key="6">
    <source>
        <dbReference type="Proteomes" id="UP000002255"/>
    </source>
</evidence>
<dbReference type="Pfam" id="PF01668">
    <property type="entry name" value="SmpB"/>
    <property type="match status" value="1"/>
</dbReference>
<comment type="similarity">
    <text evidence="3">Belongs to the SmpB family.</text>
</comment>
<dbReference type="HAMAP" id="MF_00023">
    <property type="entry name" value="SmpB"/>
    <property type="match status" value="1"/>
</dbReference>
<dbReference type="AlphaFoldDB" id="D1BYZ4"/>
<reference evidence="5 6" key="2">
    <citation type="journal article" date="2010" name="Stand. Genomic Sci.">
        <title>Complete genome sequence of Xylanimonas cellulosilytica type strain (XIL07).</title>
        <authorList>
            <person name="Foster B."/>
            <person name="Pukall R."/>
            <person name="Abt B."/>
            <person name="Nolan M."/>
            <person name="Glavina Del Rio T."/>
            <person name="Chen F."/>
            <person name="Lucas S."/>
            <person name="Tice H."/>
            <person name="Pitluck S."/>
            <person name="Cheng J.-F."/>
            <person name="Chertkov O."/>
            <person name="Brettin T."/>
            <person name="Han C."/>
            <person name="Detter J.C."/>
            <person name="Bruce D."/>
            <person name="Goodwin L."/>
            <person name="Ivanova N."/>
            <person name="Mavromatis K."/>
            <person name="Pati A."/>
            <person name="Mikhailova N."/>
            <person name="Chen A."/>
            <person name="Palaniappan K."/>
            <person name="Land M."/>
            <person name="Hauser L."/>
            <person name="Chang Y.-J."/>
            <person name="Jeffries C.D."/>
            <person name="Chain P."/>
            <person name="Rohde M."/>
            <person name="Goeker M."/>
            <person name="Bristow J."/>
            <person name="Eisen J.A."/>
            <person name="Markowitz V."/>
            <person name="Hugenholtz P."/>
            <person name="Kyrpides N.C."/>
            <person name="Klenk H.-P."/>
            <person name="Lapidus A."/>
        </authorList>
    </citation>
    <scope>NUCLEOTIDE SEQUENCE [LARGE SCALE GENOMIC DNA]</scope>
    <source>
        <strain evidence="6">DSM 15894 / CECT 5975 / LMG 20990 / XIL07</strain>
    </source>
</reference>
<dbReference type="InterPro" id="IPR020081">
    <property type="entry name" value="SsrA-bd_prot_CS"/>
</dbReference>
<dbReference type="KEGG" id="xce:Xcel_1038"/>
<dbReference type="PANTHER" id="PTHR30308:SF2">
    <property type="entry name" value="SSRA-BINDING PROTEIN"/>
    <property type="match status" value="1"/>
</dbReference>
<dbReference type="GO" id="GO:0003723">
    <property type="term" value="F:RNA binding"/>
    <property type="evidence" value="ECO:0007669"/>
    <property type="project" value="UniProtKB-UniRule"/>
</dbReference>
<dbReference type="NCBIfam" id="NF003843">
    <property type="entry name" value="PRK05422.1"/>
    <property type="match status" value="1"/>
</dbReference>
<dbReference type="SUPFAM" id="SSF74982">
    <property type="entry name" value="Small protein B (SmpB)"/>
    <property type="match status" value="1"/>
</dbReference>
<evidence type="ECO:0000256" key="2">
    <source>
        <dbReference type="ARBA" id="ARBA00022884"/>
    </source>
</evidence>
<dbReference type="PANTHER" id="PTHR30308">
    <property type="entry name" value="TMRNA-BINDING COMPONENT OF TRANS-TRANSLATION TAGGING COMPLEX"/>
    <property type="match status" value="1"/>
</dbReference>
<evidence type="ECO:0000256" key="3">
    <source>
        <dbReference type="HAMAP-Rule" id="MF_00023"/>
    </source>
</evidence>
<dbReference type="eggNOG" id="COG0691">
    <property type="taxonomic scope" value="Bacteria"/>
</dbReference>
<feature type="region of interest" description="Disordered" evidence="4">
    <location>
        <begin position="153"/>
        <end position="177"/>
    </location>
</feature>
<proteinExistence type="inferred from homology"/>
<keyword evidence="2 3" id="KW-0694">RNA-binding</keyword>
<gene>
    <name evidence="3" type="primary">smpB</name>
    <name evidence="5" type="ordered locus">Xcel_1038</name>
</gene>